<proteinExistence type="predicted"/>
<reference evidence="1 2" key="1">
    <citation type="journal article" date="2012" name="J. Bacteriol.">
        <title>Genome sequence of deep-sea manganese-oxidizing bacterium Marinobacter manganoxydans MnI7-9.</title>
        <authorList>
            <person name="Wang H."/>
            <person name="Li H."/>
            <person name="Shao Z."/>
            <person name="Liao S."/>
            <person name="Johnstone L."/>
            <person name="Rensing C."/>
            <person name="Wang G."/>
        </authorList>
    </citation>
    <scope>NUCLEOTIDE SEQUENCE [LARGE SCALE GENOMIC DNA]</scope>
    <source>
        <strain evidence="1 2">MnI7-9</strain>
    </source>
</reference>
<dbReference type="PATRIC" id="fig|1094979.3.peg.402"/>
<evidence type="ECO:0000313" key="1">
    <source>
        <dbReference type="EMBL" id="EHJ06193.1"/>
    </source>
</evidence>
<sequence length="53" mass="5552">MALLEVKNLDVRFAVRGGDLTALRGISFSLDKGERLGLVGEPVAGETAESVPP</sequence>
<evidence type="ECO:0000313" key="2">
    <source>
        <dbReference type="Proteomes" id="UP000003208"/>
    </source>
</evidence>
<dbReference type="Proteomes" id="UP000003208">
    <property type="component" value="Unassembled WGS sequence"/>
</dbReference>
<dbReference type="EMBL" id="AGTR01000011">
    <property type="protein sequence ID" value="EHJ06193.1"/>
    <property type="molecule type" value="Genomic_DNA"/>
</dbReference>
<protein>
    <submittedName>
        <fullName evidence="1">Oligopeptide/dipeptide ABC transporter, ATPase subunit</fullName>
    </submittedName>
</protein>
<keyword evidence="2" id="KW-1185">Reference proteome</keyword>
<dbReference type="AlphaFoldDB" id="G6YNM8"/>
<organism evidence="1 2">
    <name type="scientific">Marinobacter manganoxydans MnI7-9</name>
    <dbReference type="NCBI Taxonomy" id="1094979"/>
    <lineage>
        <taxon>Bacteria</taxon>
        <taxon>Pseudomonadati</taxon>
        <taxon>Pseudomonadota</taxon>
        <taxon>Gammaproteobacteria</taxon>
        <taxon>Pseudomonadales</taxon>
        <taxon>Marinobacteraceae</taxon>
        <taxon>Marinobacter</taxon>
    </lineage>
</organism>
<dbReference type="RefSeq" id="WP_008169939.1">
    <property type="nucleotide sequence ID" value="NZ_AGTR01000011.1"/>
</dbReference>
<accession>G6YNM8</accession>
<gene>
    <name evidence="1" type="ORF">KYE_02168</name>
</gene>
<dbReference type="Gene3D" id="3.40.50.300">
    <property type="entry name" value="P-loop containing nucleotide triphosphate hydrolases"/>
    <property type="match status" value="1"/>
</dbReference>
<name>G6YNM8_9GAMM</name>
<dbReference type="InterPro" id="IPR027417">
    <property type="entry name" value="P-loop_NTPase"/>
</dbReference>
<dbReference type="SUPFAM" id="SSF52540">
    <property type="entry name" value="P-loop containing nucleoside triphosphate hydrolases"/>
    <property type="match status" value="1"/>
</dbReference>